<dbReference type="FunFam" id="1.10.10.750:FF:000009">
    <property type="entry name" value="TBC1 domain family member 22A"/>
    <property type="match status" value="1"/>
</dbReference>
<dbReference type="GO" id="GO:0005096">
    <property type="term" value="F:GTPase activator activity"/>
    <property type="evidence" value="ECO:0007669"/>
    <property type="project" value="TreeGrafter"/>
</dbReference>
<dbReference type="Gene3D" id="1.10.10.750">
    <property type="entry name" value="Ypt/Rab-GAP domain of gyp1p, domain 1"/>
    <property type="match status" value="1"/>
</dbReference>
<dbReference type="FunFam" id="1.10.8.270:FF:000037">
    <property type="entry name" value="TBC1 domain family member 22A"/>
    <property type="match status" value="1"/>
</dbReference>
<dbReference type="Gene3D" id="1.10.8.270">
    <property type="entry name" value="putative rabgap domain of human tbc1 domain family member 14 like domains"/>
    <property type="match status" value="1"/>
</dbReference>
<protein>
    <recommendedName>
        <fullName evidence="1">Rab-GAP TBC domain-containing protein</fullName>
    </recommendedName>
</protein>
<dbReference type="GeneID" id="30197942"/>
<feature type="non-terminal residue" evidence="2">
    <location>
        <position position="1"/>
    </location>
</feature>
<dbReference type="InterPro" id="IPR000195">
    <property type="entry name" value="Rab-GAP-TBC_dom"/>
</dbReference>
<dbReference type="GO" id="GO:0005794">
    <property type="term" value="C:Golgi apparatus"/>
    <property type="evidence" value="ECO:0007669"/>
    <property type="project" value="TreeGrafter"/>
</dbReference>
<dbReference type="EMBL" id="KV454208">
    <property type="protein sequence ID" value="ODQ62327.1"/>
    <property type="molecule type" value="Genomic_DNA"/>
</dbReference>
<dbReference type="InterPro" id="IPR035969">
    <property type="entry name" value="Rab-GAP_TBC_sf"/>
</dbReference>
<dbReference type="PROSITE" id="PS50086">
    <property type="entry name" value="TBC_RABGAP"/>
    <property type="match status" value="1"/>
</dbReference>
<evidence type="ECO:0000313" key="2">
    <source>
        <dbReference type="EMBL" id="ODQ62327.1"/>
    </source>
</evidence>
<keyword evidence="3" id="KW-1185">Reference proteome</keyword>
<reference evidence="2 3" key="1">
    <citation type="journal article" date="2016" name="Proc. Natl. Acad. Sci. U.S.A.">
        <title>Comparative genomics of biotechnologically important yeasts.</title>
        <authorList>
            <person name="Riley R."/>
            <person name="Haridas S."/>
            <person name="Wolfe K.H."/>
            <person name="Lopes M.R."/>
            <person name="Hittinger C.T."/>
            <person name="Goeker M."/>
            <person name="Salamov A.A."/>
            <person name="Wisecaver J.H."/>
            <person name="Long T.M."/>
            <person name="Calvey C.H."/>
            <person name="Aerts A.L."/>
            <person name="Barry K.W."/>
            <person name="Choi C."/>
            <person name="Clum A."/>
            <person name="Coughlan A.Y."/>
            <person name="Deshpande S."/>
            <person name="Douglass A.P."/>
            <person name="Hanson S.J."/>
            <person name="Klenk H.-P."/>
            <person name="LaButti K.M."/>
            <person name="Lapidus A."/>
            <person name="Lindquist E.A."/>
            <person name="Lipzen A.M."/>
            <person name="Meier-Kolthoff J.P."/>
            <person name="Ohm R.A."/>
            <person name="Otillar R.P."/>
            <person name="Pangilinan J.L."/>
            <person name="Peng Y."/>
            <person name="Rokas A."/>
            <person name="Rosa C.A."/>
            <person name="Scheuner C."/>
            <person name="Sibirny A.A."/>
            <person name="Slot J.C."/>
            <person name="Stielow J.B."/>
            <person name="Sun H."/>
            <person name="Kurtzman C.P."/>
            <person name="Blackwell M."/>
            <person name="Grigoriev I.V."/>
            <person name="Jeffries T.W."/>
        </authorList>
    </citation>
    <scope>NUCLEOTIDE SEQUENCE [LARGE SCALE GENOMIC DNA]</scope>
    <source>
        <strain evidence="3">ATCC 58044 / CBS 1984 / NCYC 433 / NRRL Y-366-8</strain>
    </source>
</reference>
<dbReference type="STRING" id="683960.A0A1E3PBR9"/>
<dbReference type="OrthoDB" id="26371at2759"/>
<dbReference type="FunFam" id="1.10.472.80:FF:000001">
    <property type="entry name" value="TBC1 domain family member 22B"/>
    <property type="match status" value="1"/>
</dbReference>
<dbReference type="PANTHER" id="PTHR22957:SF26">
    <property type="entry name" value="LD44506P"/>
    <property type="match status" value="1"/>
</dbReference>
<organism evidence="2 3">
    <name type="scientific">Wickerhamomyces anomalus (strain ATCC 58044 / CBS 1984 / NCYC 433 / NRRL Y-366-8)</name>
    <name type="common">Yeast</name>
    <name type="synonym">Hansenula anomala</name>
    <dbReference type="NCBI Taxonomy" id="683960"/>
    <lineage>
        <taxon>Eukaryota</taxon>
        <taxon>Fungi</taxon>
        <taxon>Dikarya</taxon>
        <taxon>Ascomycota</taxon>
        <taxon>Saccharomycotina</taxon>
        <taxon>Saccharomycetes</taxon>
        <taxon>Phaffomycetales</taxon>
        <taxon>Wickerhamomycetaceae</taxon>
        <taxon>Wickerhamomyces</taxon>
    </lineage>
</organism>
<dbReference type="SUPFAM" id="SSF47923">
    <property type="entry name" value="Ypt/Rab-GAP domain of gyp1p"/>
    <property type="match status" value="2"/>
</dbReference>
<gene>
    <name evidence="2" type="ORF">WICANDRAFT_16585</name>
</gene>
<dbReference type="SMART" id="SM00164">
    <property type="entry name" value="TBC"/>
    <property type="match status" value="1"/>
</dbReference>
<accession>A0A1E3PBR9</accession>
<feature type="domain" description="Rab-GAP TBC" evidence="1">
    <location>
        <begin position="74"/>
        <end position="297"/>
    </location>
</feature>
<dbReference type="Pfam" id="PF00566">
    <property type="entry name" value="RabGAP-TBC"/>
    <property type="match status" value="1"/>
</dbReference>
<sequence length="366" mass="42688">KKSSSGVKNHVDGIMKDPANSLYTLYGPKITKEDQSVKEIEELNAIISRFNRFKKLIQEPNVDLAALKKMAWNGIPTELRPISWQLLLGYLPTNSDRRVTQLAKKRQEYLEGIDQVFNDNKEPATWHQIEIDIPRTNPHIKLYSFESTQRALERILYLWAVRHPASGYVQGINDLATPLFQTFLSSYIEEDVDVELFDPKILPKHVLDAVEADTFWCLTKLLDGIQDNYIHAQPGIIRQVSALKDLINRIDSSLYYHLEAENIEFIQFSFRWMNCLLMREVSVKNTIRMWDTYLSETNGFSEFHVYVCAAFLVKWSDELKTMEFQEIMMFLQNPPTKGWTEKDIELLLSEAFIWQSLYKNASAHLR</sequence>
<evidence type="ECO:0000313" key="3">
    <source>
        <dbReference type="Proteomes" id="UP000094112"/>
    </source>
</evidence>
<dbReference type="Gene3D" id="1.10.472.80">
    <property type="entry name" value="Ypt/Rab-GAP domain of gyp1p, domain 3"/>
    <property type="match status" value="1"/>
</dbReference>
<dbReference type="AlphaFoldDB" id="A0A1E3PBR9"/>
<dbReference type="PANTHER" id="PTHR22957">
    <property type="entry name" value="TBC1 DOMAIN FAMILY MEMBER GTPASE-ACTIVATING PROTEIN"/>
    <property type="match status" value="1"/>
</dbReference>
<feature type="non-terminal residue" evidence="2">
    <location>
        <position position="366"/>
    </location>
</feature>
<dbReference type="Proteomes" id="UP000094112">
    <property type="component" value="Unassembled WGS sequence"/>
</dbReference>
<name>A0A1E3PBR9_WICAA</name>
<evidence type="ECO:0000259" key="1">
    <source>
        <dbReference type="PROSITE" id="PS50086"/>
    </source>
</evidence>
<proteinExistence type="predicted"/>
<dbReference type="RefSeq" id="XP_019041534.1">
    <property type="nucleotide sequence ID" value="XM_019180696.1"/>
</dbReference>